<dbReference type="InterPro" id="IPR001005">
    <property type="entry name" value="SANT/Myb"/>
</dbReference>
<feature type="region of interest" description="Disordered" evidence="1">
    <location>
        <begin position="533"/>
        <end position="572"/>
    </location>
</feature>
<organism evidence="3 4">
    <name type="scientific">Danionella cerebrum</name>
    <dbReference type="NCBI Taxonomy" id="2873325"/>
    <lineage>
        <taxon>Eukaryota</taxon>
        <taxon>Metazoa</taxon>
        <taxon>Chordata</taxon>
        <taxon>Craniata</taxon>
        <taxon>Vertebrata</taxon>
        <taxon>Euteleostomi</taxon>
        <taxon>Actinopterygii</taxon>
        <taxon>Neopterygii</taxon>
        <taxon>Teleostei</taxon>
        <taxon>Ostariophysi</taxon>
        <taxon>Cypriniformes</taxon>
        <taxon>Danionidae</taxon>
        <taxon>Danioninae</taxon>
        <taxon>Danionella</taxon>
    </lineage>
</organism>
<dbReference type="InterPro" id="IPR011333">
    <property type="entry name" value="SKP1/BTB/POZ_sf"/>
</dbReference>
<protein>
    <recommendedName>
        <fullName evidence="2">SANT and BTB domain-containing protein</fullName>
    </recommendedName>
</protein>
<dbReference type="InterPro" id="IPR045902">
    <property type="entry name" value="SANBR-like"/>
</dbReference>
<dbReference type="STRING" id="623744.A0A553QQ85"/>
<evidence type="ECO:0000313" key="4">
    <source>
        <dbReference type="Proteomes" id="UP000316079"/>
    </source>
</evidence>
<gene>
    <name evidence="3" type="ORF">DNTS_015047</name>
</gene>
<dbReference type="InterPro" id="IPR021777">
    <property type="entry name" value="SANBR_BTB"/>
</dbReference>
<evidence type="ECO:0000256" key="1">
    <source>
        <dbReference type="SAM" id="MobiDB-lite"/>
    </source>
</evidence>
<feature type="domain" description="SANT and BTB" evidence="2">
    <location>
        <begin position="154"/>
        <end position="258"/>
    </location>
</feature>
<dbReference type="Proteomes" id="UP000316079">
    <property type="component" value="Unassembled WGS sequence"/>
</dbReference>
<dbReference type="Pfam" id="PF11822">
    <property type="entry name" value="BTB_SANBR"/>
    <property type="match status" value="1"/>
</dbReference>
<feature type="compositionally biased region" description="Basic and acidic residues" evidence="1">
    <location>
        <begin position="552"/>
        <end position="563"/>
    </location>
</feature>
<comment type="caution">
    <text evidence="3">The sequence shown here is derived from an EMBL/GenBank/DDBJ whole genome shotgun (WGS) entry which is preliminary data.</text>
</comment>
<evidence type="ECO:0000313" key="3">
    <source>
        <dbReference type="EMBL" id="TRY91888.1"/>
    </source>
</evidence>
<keyword evidence="4" id="KW-1185">Reference proteome</keyword>
<dbReference type="AlphaFoldDB" id="A0A553QQ85"/>
<dbReference type="OrthoDB" id="550012at2759"/>
<proteinExistence type="predicted"/>
<evidence type="ECO:0000259" key="2">
    <source>
        <dbReference type="Pfam" id="PF11822"/>
    </source>
</evidence>
<reference evidence="3 4" key="1">
    <citation type="journal article" date="2019" name="Sci. Data">
        <title>Hybrid genome assembly and annotation of Danionella translucida.</title>
        <authorList>
            <person name="Kadobianskyi M."/>
            <person name="Schulze L."/>
            <person name="Schuelke M."/>
            <person name="Judkewitz B."/>
        </authorList>
    </citation>
    <scope>NUCLEOTIDE SEQUENCE [LARGE SCALE GENOMIC DNA]</scope>
    <source>
        <strain evidence="3 4">Bolton</strain>
    </source>
</reference>
<sequence>MREEHKLRTHLEQKEMNRLCSVNNNFPYDNNLLVLDIVLSSLWASPQPINWDNVAKLVPGFTPKECARRFEELKSTGSFPHLDEQCNPLTGAVSSPSESFPNYIKSNLLDVNTDAGEPQTNKVPLSMSGASADSECADPSKTIERIEESKSPNMVIHVCDEAKNLKQDFVCPRNLLVKEMRYFEEYLSVDPQRWDEVDISVHCDVQIFDWLMNYVKSHNHDELHGKQVEKPKLEHSNVISILISSEFLKMDTLVEECVQYCHKNMSGIIATPCNMNCINNTLARRIANLFNHNEADELKDKKDKFKSKLFQKKIERLFDPCYQNQDSPGNASTLFRCGLCLKHLTKETERIIPCVPSKINIDAHGNIVFSHSRDKVWEVHEYVTGLYDELKSWDLVYWRIWGTINHLTCSRCKQAFLCTELRQCKYHPEAIVYPGVNADHRWRGVGVYPCCNQDVLRFDPSSIPKGCKIKDHILTAEDGGDCGAYSVKSTHTRILRDLLLHREAVCAPERLACANHNHSLFSIKELELSAATKKARKSGKPLKRQASSPNFQRKDKSGEKATSRDSTPFTVSIQKNKWDSNRSLRYNQDAQREEVLLLKAAGGLYSRLEAQFKASSQTSARQSSSEKTLRCRSLMTSRHVSAPCNICNTRVTPMRHLQNVLVPYDIISKCRPRAISTKRVASLQDHRQVVTPGDICHTYQPCLTSATLVSVSCDICDM</sequence>
<dbReference type="CDD" id="cd00167">
    <property type="entry name" value="SANT"/>
    <property type="match status" value="1"/>
</dbReference>
<accession>A0A553QQ85</accession>
<dbReference type="PANTHER" id="PTHR20946">
    <property type="entry name" value="SANT AND BTB DOMAIN REGULATOR OF CLASS SWITCH RECOMBINATION"/>
    <property type="match status" value="1"/>
</dbReference>
<feature type="compositionally biased region" description="Basic residues" evidence="1">
    <location>
        <begin position="533"/>
        <end position="543"/>
    </location>
</feature>
<name>A0A553QQ85_9TELE</name>
<dbReference type="Gene3D" id="3.30.710.10">
    <property type="entry name" value="Potassium Channel Kv1.1, Chain A"/>
    <property type="match status" value="1"/>
</dbReference>
<dbReference type="EMBL" id="SRMA01025708">
    <property type="protein sequence ID" value="TRY91888.1"/>
    <property type="molecule type" value="Genomic_DNA"/>
</dbReference>
<dbReference type="PANTHER" id="PTHR20946:SF0">
    <property type="entry name" value="SANT AND BTB DOMAIN REGULATOR OF CLASS SWITCH RECOMBINATION"/>
    <property type="match status" value="1"/>
</dbReference>